<dbReference type="PIRSF" id="PIRSF000292">
    <property type="entry name" value="Ubi_od_II"/>
    <property type="match status" value="1"/>
</dbReference>
<dbReference type="GO" id="GO:0004129">
    <property type="term" value="F:cytochrome-c oxidase activity"/>
    <property type="evidence" value="ECO:0007669"/>
    <property type="project" value="UniProtKB-UniRule"/>
</dbReference>
<dbReference type="InterPro" id="IPR008972">
    <property type="entry name" value="Cupredoxin"/>
</dbReference>
<comment type="similarity">
    <text evidence="3 15 16">Belongs to the cytochrome c oxidase subunit 2 family.</text>
</comment>
<dbReference type="SUPFAM" id="SSF81464">
    <property type="entry name" value="Cytochrome c oxidase subunit II-like, transmembrane region"/>
    <property type="match status" value="1"/>
</dbReference>
<dbReference type="InterPro" id="IPR045187">
    <property type="entry name" value="CcO_II"/>
</dbReference>
<dbReference type="InterPro" id="IPR011759">
    <property type="entry name" value="Cyt_c_oxidase_su2_TM_dom"/>
</dbReference>
<dbReference type="InterPro" id="IPR002429">
    <property type="entry name" value="CcO_II-like_C"/>
</dbReference>
<keyword evidence="10 15" id="KW-0249">Electron transport</keyword>
<keyword evidence="11 17" id="KW-1133">Transmembrane helix</keyword>
<dbReference type="AlphaFoldDB" id="A0A370GDR6"/>
<evidence type="ECO:0000313" key="21">
    <source>
        <dbReference type="Proteomes" id="UP000255326"/>
    </source>
</evidence>
<proteinExistence type="inferred from homology"/>
<evidence type="ECO:0000256" key="11">
    <source>
        <dbReference type="ARBA" id="ARBA00022989"/>
    </source>
</evidence>
<evidence type="ECO:0000256" key="8">
    <source>
        <dbReference type="ARBA" id="ARBA00022692"/>
    </source>
</evidence>
<evidence type="ECO:0000256" key="16">
    <source>
        <dbReference type="RuleBase" id="RU000456"/>
    </source>
</evidence>
<evidence type="ECO:0000256" key="2">
    <source>
        <dbReference type="ARBA" id="ARBA00004651"/>
    </source>
</evidence>
<dbReference type="EMBL" id="QQAY01000006">
    <property type="protein sequence ID" value="RDI41938.1"/>
    <property type="molecule type" value="Genomic_DNA"/>
</dbReference>
<comment type="caution">
    <text evidence="20">The sequence shown here is derived from an EMBL/GenBank/DDBJ whole genome shotgun (WGS) entry which is preliminary data.</text>
</comment>
<dbReference type="GO" id="GO:0016682">
    <property type="term" value="F:oxidoreductase activity, acting on diphenols and related substances as donors, oxygen as acceptor"/>
    <property type="evidence" value="ECO:0007669"/>
    <property type="project" value="InterPro"/>
</dbReference>
<organism evidence="20 21">
    <name type="scientific">Falsibacillus pallidus</name>
    <dbReference type="NCBI Taxonomy" id="493781"/>
    <lineage>
        <taxon>Bacteria</taxon>
        <taxon>Bacillati</taxon>
        <taxon>Bacillota</taxon>
        <taxon>Bacilli</taxon>
        <taxon>Bacillales</taxon>
        <taxon>Bacillaceae</taxon>
        <taxon>Falsibacillus</taxon>
    </lineage>
</organism>
<evidence type="ECO:0000256" key="6">
    <source>
        <dbReference type="ARBA" id="ARBA00022475"/>
    </source>
</evidence>
<evidence type="ECO:0000256" key="3">
    <source>
        <dbReference type="ARBA" id="ARBA00007866"/>
    </source>
</evidence>
<evidence type="ECO:0000256" key="5">
    <source>
        <dbReference type="ARBA" id="ARBA00022448"/>
    </source>
</evidence>
<dbReference type="FunFam" id="1.10.287.90:FF:000005">
    <property type="entry name" value="Quinol oxidase subunit 2"/>
    <property type="match status" value="1"/>
</dbReference>
<keyword evidence="6 15" id="KW-1003">Cell membrane</keyword>
<dbReference type="Proteomes" id="UP000255326">
    <property type="component" value="Unassembled WGS sequence"/>
</dbReference>
<feature type="transmembrane region" description="Helical" evidence="17">
    <location>
        <begin position="41"/>
        <end position="65"/>
    </location>
</feature>
<evidence type="ECO:0000256" key="7">
    <source>
        <dbReference type="ARBA" id="ARBA00022660"/>
    </source>
</evidence>
<dbReference type="PROSITE" id="PS50857">
    <property type="entry name" value="COX2_CUA"/>
    <property type="match status" value="1"/>
</dbReference>
<dbReference type="InterPro" id="IPR036257">
    <property type="entry name" value="Cyt_c_oxidase_su2_TM_sf"/>
</dbReference>
<feature type="domain" description="Cytochrome oxidase subunit II copper A binding" evidence="18">
    <location>
        <begin position="123"/>
        <end position="235"/>
    </location>
</feature>
<evidence type="ECO:0000256" key="9">
    <source>
        <dbReference type="ARBA" id="ARBA00022729"/>
    </source>
</evidence>
<gene>
    <name evidence="20" type="ORF">DFR59_10697</name>
</gene>
<comment type="function">
    <text evidence="14 15">Catalyzes quinol oxidation with the concomitant reduction of oxygen to water. Subunit II transfers the electrons from a quinol to the binuclear center of the catalytic subunit I.</text>
</comment>
<feature type="domain" description="Cytochrome oxidase subunit II transmembrane region profile" evidence="19">
    <location>
        <begin position="19"/>
        <end position="117"/>
    </location>
</feature>
<feature type="transmembrane region" description="Helical" evidence="17">
    <location>
        <begin position="86"/>
        <end position="104"/>
    </location>
</feature>
<keyword evidence="21" id="KW-1185">Reference proteome</keyword>
<keyword evidence="5 15" id="KW-0813">Transport</keyword>
<evidence type="ECO:0000313" key="20">
    <source>
        <dbReference type="EMBL" id="RDI41938.1"/>
    </source>
</evidence>
<dbReference type="NCBIfam" id="TIGR01432">
    <property type="entry name" value="QOXA"/>
    <property type="match status" value="1"/>
</dbReference>
<dbReference type="PANTHER" id="PTHR22888:SF18">
    <property type="entry name" value="CYTOCHROME BO(3) UBIQUINOL OXIDASE SUBUNIT 2"/>
    <property type="match status" value="1"/>
</dbReference>
<evidence type="ECO:0000256" key="13">
    <source>
        <dbReference type="ARBA" id="ARBA00023136"/>
    </source>
</evidence>
<dbReference type="GO" id="GO:0005507">
    <property type="term" value="F:copper ion binding"/>
    <property type="evidence" value="ECO:0007669"/>
    <property type="project" value="InterPro"/>
</dbReference>
<dbReference type="PRINTS" id="PR01166">
    <property type="entry name" value="CYCOXIDASEII"/>
</dbReference>
<dbReference type="EC" id="1.10.3.-" evidence="15"/>
<dbReference type="PANTHER" id="PTHR22888">
    <property type="entry name" value="CYTOCHROME C OXIDASE, SUBUNIT II"/>
    <property type="match status" value="1"/>
</dbReference>
<evidence type="ECO:0000256" key="1">
    <source>
        <dbReference type="ARBA" id="ARBA00000725"/>
    </source>
</evidence>
<dbReference type="GO" id="GO:0005886">
    <property type="term" value="C:plasma membrane"/>
    <property type="evidence" value="ECO:0007669"/>
    <property type="project" value="UniProtKB-SubCell"/>
</dbReference>
<evidence type="ECO:0000259" key="18">
    <source>
        <dbReference type="PROSITE" id="PS50857"/>
    </source>
</evidence>
<dbReference type="SUPFAM" id="SSF49503">
    <property type="entry name" value="Cupredoxins"/>
    <property type="match status" value="1"/>
</dbReference>
<dbReference type="Gene3D" id="2.60.40.420">
    <property type="entry name" value="Cupredoxins - blue copper proteins"/>
    <property type="match status" value="1"/>
</dbReference>
<dbReference type="InterPro" id="IPR006332">
    <property type="entry name" value="QoxA"/>
</dbReference>
<evidence type="ECO:0000256" key="12">
    <source>
        <dbReference type="ARBA" id="ARBA00023002"/>
    </source>
</evidence>
<evidence type="ECO:0000256" key="10">
    <source>
        <dbReference type="ARBA" id="ARBA00022982"/>
    </source>
</evidence>
<reference evidence="20 21" key="1">
    <citation type="submission" date="2018-07" db="EMBL/GenBank/DDBJ databases">
        <title>Genomic Encyclopedia of Type Strains, Phase IV (KMG-IV): sequencing the most valuable type-strain genomes for metagenomic binning, comparative biology and taxonomic classification.</title>
        <authorList>
            <person name="Goeker M."/>
        </authorList>
    </citation>
    <scope>NUCLEOTIDE SEQUENCE [LARGE SCALE GENOMIC DNA]</scope>
    <source>
        <strain evidence="20 21">DSM 25281</strain>
    </source>
</reference>
<dbReference type="RefSeq" id="WP_281269356.1">
    <property type="nucleotide sequence ID" value="NZ_QQAY01000006.1"/>
</dbReference>
<dbReference type="Gene3D" id="1.10.287.90">
    <property type="match status" value="1"/>
</dbReference>
<accession>A0A370GDR6</accession>
<evidence type="ECO:0000259" key="19">
    <source>
        <dbReference type="PROSITE" id="PS50999"/>
    </source>
</evidence>
<keyword evidence="9" id="KW-0732">Signal</keyword>
<dbReference type="Pfam" id="PF00116">
    <property type="entry name" value="COX2"/>
    <property type="match status" value="1"/>
</dbReference>
<evidence type="ECO:0000256" key="4">
    <source>
        <dbReference type="ARBA" id="ARBA00016131"/>
    </source>
</evidence>
<comment type="catalytic activity">
    <reaction evidence="1 15">
        <text>2 a quinol + O2 = 2 a quinone + 2 H2O</text>
        <dbReference type="Rhea" id="RHEA:55376"/>
        <dbReference type="ChEBI" id="CHEBI:15377"/>
        <dbReference type="ChEBI" id="CHEBI:15379"/>
        <dbReference type="ChEBI" id="CHEBI:24646"/>
        <dbReference type="ChEBI" id="CHEBI:132124"/>
    </reaction>
</comment>
<name>A0A370GDR6_9BACI</name>
<dbReference type="InterPro" id="IPR034227">
    <property type="entry name" value="CuRO_UO_II"/>
</dbReference>
<evidence type="ECO:0000256" key="14">
    <source>
        <dbReference type="ARBA" id="ARBA00024727"/>
    </source>
</evidence>
<sequence length="296" mass="33725">MRKLLKPMGLLAIVALSTFLGGCQLTVLDPKGPVAEQQKDLIYWSIGFMLFIVAVVFVLFSIIIVRYREKKLPEGYEPPDHHGNTFLEIIWTVIPILIVIALAIPTVKTIYALDKAPEATSHKKPLVIHATSAEWKWMFSYPEQNLETVNYLVIPEDRPILFKLTSADSMSALWIPSLGGQEYNMAGMQTELYLQADKPGIYEGRNANFNGEGFADQKFKVKAVTQEEYDKWVKDKQKSAPKLTKKEYDHLLLQGHAKEMTFSSTHLQYVDHSKMHNAGYAEKIRKQSEKQQDKAH</sequence>
<keyword evidence="7 15" id="KW-0679">Respiratory chain</keyword>
<evidence type="ECO:0000256" key="15">
    <source>
        <dbReference type="PIRNR" id="PIRNR000292"/>
    </source>
</evidence>
<dbReference type="GO" id="GO:0042773">
    <property type="term" value="P:ATP synthesis coupled electron transport"/>
    <property type="evidence" value="ECO:0007669"/>
    <property type="project" value="TreeGrafter"/>
</dbReference>
<protein>
    <recommendedName>
        <fullName evidence="4 15">Quinol oxidase subunit 2</fullName>
        <ecNumber evidence="15">1.10.3.-</ecNumber>
    </recommendedName>
</protein>
<evidence type="ECO:0000256" key="17">
    <source>
        <dbReference type="SAM" id="Phobius"/>
    </source>
</evidence>
<dbReference type="PROSITE" id="PS51257">
    <property type="entry name" value="PROKAR_LIPOPROTEIN"/>
    <property type="match status" value="1"/>
</dbReference>
<keyword evidence="12 15" id="KW-0560">Oxidoreductase</keyword>
<dbReference type="GO" id="GO:0009486">
    <property type="term" value="F:cytochrome bo3 ubiquinol oxidase activity"/>
    <property type="evidence" value="ECO:0007669"/>
    <property type="project" value="InterPro"/>
</dbReference>
<dbReference type="InterPro" id="IPR006333">
    <property type="entry name" value="Cyt_o_ubiquinol_oxidase_su2"/>
</dbReference>
<dbReference type="Pfam" id="PF02790">
    <property type="entry name" value="COX2_TM"/>
    <property type="match status" value="1"/>
</dbReference>
<comment type="subcellular location">
    <subcellularLocation>
        <location evidence="2 16">Cell membrane</location>
        <topology evidence="2 16">Multi-pass membrane protein</topology>
    </subcellularLocation>
</comment>
<dbReference type="PROSITE" id="PS50999">
    <property type="entry name" value="COX2_TM"/>
    <property type="match status" value="1"/>
</dbReference>
<keyword evidence="8 16" id="KW-0812">Transmembrane</keyword>
<keyword evidence="13 15" id="KW-0472">Membrane</keyword>
<dbReference type="CDD" id="cd04212">
    <property type="entry name" value="CuRO_UO_II"/>
    <property type="match status" value="1"/>
</dbReference>